<gene>
    <name evidence="1" type="ordered locus">PSMK_p00310</name>
</gene>
<dbReference type="KEGG" id="phm:PSMK_p00310"/>
<geneLocation type="plasmid" evidence="1 2">
    <name>pPSMK1</name>
</geneLocation>
<reference evidence="1 2" key="1">
    <citation type="submission" date="2012-02" db="EMBL/GenBank/DDBJ databases">
        <title>Complete genome sequence of Phycisphaera mikurensis NBRC 102666.</title>
        <authorList>
            <person name="Ankai A."/>
            <person name="Hosoyama A."/>
            <person name="Terui Y."/>
            <person name="Sekine M."/>
            <person name="Fukai R."/>
            <person name="Kato Y."/>
            <person name="Nakamura S."/>
            <person name="Yamada-Narita S."/>
            <person name="Kawakoshi A."/>
            <person name="Fukunaga Y."/>
            <person name="Yamazaki S."/>
            <person name="Fujita N."/>
        </authorList>
    </citation>
    <scope>NUCLEOTIDE SEQUENCE [LARGE SCALE GENOMIC DNA]</scope>
    <source>
        <strain evidence="2">NBRC 102666 / KCTC 22515 / FYK2301M01</strain>
        <plasmid evidence="1 2">pPSMK1</plasmid>
    </source>
</reference>
<dbReference type="HOGENOM" id="CLU_852187_0_0_0"/>
<proteinExistence type="predicted"/>
<protein>
    <recommendedName>
        <fullName evidence="3">Sulfotransferase</fullName>
    </recommendedName>
</protein>
<evidence type="ECO:0000313" key="2">
    <source>
        <dbReference type="Proteomes" id="UP000007881"/>
    </source>
</evidence>
<keyword evidence="2" id="KW-1185">Reference proteome</keyword>
<sequence length="326" mass="35035">MIRSGDATARSVLLREGLGLATRPLDALLANREERRLRAADHEPGPTPCVLVVGGPRSGTTLVYQLLAQHLHVSYTSNWTGAFPRSPISAGKLRPRWVREPKASTRNFFGSVAGPGGPNDAFAVWDRWFGEVRGKPGPLSPESAAEVRAFVSAWNAAFGRPLLNKNNRNALAITSLAEALPGATFVVVERDPVYVAQSLLEARAMVQGDARHGWGLLCEEADPASAEGPVEAVCNQVRAFQREIGRQADALDPARLVRVAYEAFCRDPLPVLHAVAAAGPAAGPVRGTPPPLRSTDRRRIDVAAFAGIERRLGGSGRDRRRWAGDA</sequence>
<dbReference type="InterPro" id="IPR027417">
    <property type="entry name" value="P-loop_NTPase"/>
</dbReference>
<dbReference type="Gene3D" id="3.40.50.300">
    <property type="entry name" value="P-loop containing nucleotide triphosphate hydrolases"/>
    <property type="match status" value="1"/>
</dbReference>
<dbReference type="Proteomes" id="UP000007881">
    <property type="component" value="Plasmid pPSMK1"/>
</dbReference>
<evidence type="ECO:0008006" key="3">
    <source>
        <dbReference type="Google" id="ProtNLM"/>
    </source>
</evidence>
<keyword evidence="1" id="KW-0614">Plasmid</keyword>
<dbReference type="SUPFAM" id="SSF52540">
    <property type="entry name" value="P-loop containing nucleoside triphosphate hydrolases"/>
    <property type="match status" value="1"/>
</dbReference>
<name>I0IJF5_PHYMF</name>
<dbReference type="EMBL" id="AP012339">
    <property type="protein sequence ID" value="BAM05393.1"/>
    <property type="molecule type" value="Genomic_DNA"/>
</dbReference>
<dbReference type="AlphaFoldDB" id="I0IJF5"/>
<dbReference type="Pfam" id="PF13469">
    <property type="entry name" value="Sulfotransfer_3"/>
    <property type="match status" value="1"/>
</dbReference>
<organism evidence="1 2">
    <name type="scientific">Phycisphaera mikurensis (strain NBRC 102666 / KCTC 22515 / FYK2301M01)</name>
    <dbReference type="NCBI Taxonomy" id="1142394"/>
    <lineage>
        <taxon>Bacteria</taxon>
        <taxon>Pseudomonadati</taxon>
        <taxon>Planctomycetota</taxon>
        <taxon>Phycisphaerae</taxon>
        <taxon>Phycisphaerales</taxon>
        <taxon>Phycisphaeraceae</taxon>
        <taxon>Phycisphaera</taxon>
    </lineage>
</organism>
<dbReference type="eggNOG" id="ENOG502Z83U">
    <property type="taxonomic scope" value="Bacteria"/>
</dbReference>
<accession>I0IJF5</accession>
<evidence type="ECO:0000313" key="1">
    <source>
        <dbReference type="EMBL" id="BAM05393.1"/>
    </source>
</evidence>